<dbReference type="Pfam" id="PF00152">
    <property type="entry name" value="tRNA-synt_2"/>
    <property type="match status" value="1"/>
</dbReference>
<dbReference type="Gene3D" id="2.40.50.140">
    <property type="entry name" value="Nucleic acid-binding proteins"/>
    <property type="match status" value="1"/>
</dbReference>
<comment type="subunit">
    <text evidence="7">Homodimer.</text>
</comment>
<dbReference type="SUPFAM" id="SSF55681">
    <property type="entry name" value="Class II aaRS and biotin synthetases"/>
    <property type="match status" value="1"/>
</dbReference>
<keyword evidence="5 7" id="KW-0030">Aminoacyl-tRNA synthetase</keyword>
<evidence type="ECO:0000256" key="7">
    <source>
        <dbReference type="HAMAP-Rule" id="MF_00252"/>
    </source>
</evidence>
<dbReference type="GO" id="GO:0005524">
    <property type="term" value="F:ATP binding"/>
    <property type="evidence" value="ECO:0007669"/>
    <property type="project" value="UniProtKB-UniRule"/>
</dbReference>
<evidence type="ECO:0000256" key="4">
    <source>
        <dbReference type="ARBA" id="ARBA00022840"/>
    </source>
</evidence>
<sequence>MSTFGEIRGERLKKLKAIKDAGANPFPVSVKRSMSIKDVMDNFDNLLVEKKSLNVAGRVMAIRSHGGSVFADINDGSGRAQCYIKKNDIGEEAFALFADTVDIGDFLEISGIAFVTKKEENSLAVSSFRTIAKSLRPLPEKWHGLKDVEERFRKRYLDILMNEEVKERFILRSKIISELRNYISGKGFLEVETPMLQALAGGALAQPFKTHHNALDIDLFLRVAPELYLKKLLVAGFDKVFEIGRNFRNEGIDATHNPEFTMLELYEAYRDADYLKDFTEDLFRHLVEIIFGGSDIICGEQRISFAKKFTRLSYYEVFKRYALMGDVDRATREDFAIKAKQLGIKVEDFENKEKIMDNIYKKICRPKIIQPTFIEDYPSGASPLAKRKENNPELIDRFQLVINGGEVINAFSELNDPIDQKDRFAQQDKMKEMGEKDVSPSDDDYLEAMEYGMPPAAGLGIGIDRLIMLFTSSSNIKEVIIFPTMRPKDGQDGE</sequence>
<feature type="binding site" evidence="7">
    <location>
        <position position="406"/>
    </location>
    <ligand>
        <name>Mg(2+)</name>
        <dbReference type="ChEBI" id="CHEBI:18420"/>
        <label>2</label>
    </ligand>
</feature>
<protein>
    <recommendedName>
        <fullName evidence="7">Lysine--tRNA ligase</fullName>
        <ecNumber evidence="7">6.1.1.6</ecNumber>
    </recommendedName>
    <alternativeName>
        <fullName evidence="7">Lysyl-tRNA synthetase</fullName>
        <shortName evidence="7">LysRS</shortName>
    </alternativeName>
</protein>
<dbReference type="InterPro" id="IPR045864">
    <property type="entry name" value="aa-tRNA-synth_II/BPL/LPL"/>
</dbReference>
<evidence type="ECO:0000256" key="1">
    <source>
        <dbReference type="ARBA" id="ARBA00022598"/>
    </source>
</evidence>
<dbReference type="EMBL" id="PFER01000034">
    <property type="protein sequence ID" value="PJE73521.1"/>
    <property type="molecule type" value="Genomic_DNA"/>
</dbReference>
<comment type="catalytic activity">
    <reaction evidence="6 7 8">
        <text>tRNA(Lys) + L-lysine + ATP = L-lysyl-tRNA(Lys) + AMP + diphosphate</text>
        <dbReference type="Rhea" id="RHEA:20792"/>
        <dbReference type="Rhea" id="RHEA-COMP:9696"/>
        <dbReference type="Rhea" id="RHEA-COMP:9697"/>
        <dbReference type="ChEBI" id="CHEBI:30616"/>
        <dbReference type="ChEBI" id="CHEBI:32551"/>
        <dbReference type="ChEBI" id="CHEBI:33019"/>
        <dbReference type="ChEBI" id="CHEBI:78442"/>
        <dbReference type="ChEBI" id="CHEBI:78529"/>
        <dbReference type="ChEBI" id="CHEBI:456215"/>
        <dbReference type="EC" id="6.1.1.6"/>
    </reaction>
</comment>
<comment type="caution">
    <text evidence="7">Lacks conserved residue(s) required for the propagation of feature annotation.</text>
</comment>
<dbReference type="NCBIfam" id="TIGR00499">
    <property type="entry name" value="lysS_bact"/>
    <property type="match status" value="1"/>
</dbReference>
<feature type="domain" description="Aminoacyl-transfer RNA synthetases class-II family profile" evidence="9">
    <location>
        <begin position="169"/>
        <end position="487"/>
    </location>
</feature>
<keyword evidence="2 7" id="KW-0479">Metal-binding</keyword>
<dbReference type="InterPro" id="IPR004364">
    <property type="entry name" value="Aa-tRNA-synt_II"/>
</dbReference>
<name>A0A2M8LAA2_9BACT</name>
<dbReference type="HAMAP" id="MF_00252">
    <property type="entry name" value="Lys_tRNA_synth_class2"/>
    <property type="match status" value="1"/>
</dbReference>
<comment type="similarity">
    <text evidence="7">Belongs to the class-II aminoacyl-tRNA synthetase family.</text>
</comment>
<reference evidence="11" key="1">
    <citation type="submission" date="2017-09" db="EMBL/GenBank/DDBJ databases">
        <title>Depth-based differentiation of microbial function through sediment-hosted aquifers and enrichment of novel symbionts in the deep terrestrial subsurface.</title>
        <authorList>
            <person name="Probst A.J."/>
            <person name="Ladd B."/>
            <person name="Jarett J.K."/>
            <person name="Geller-Mcgrath D.E."/>
            <person name="Sieber C.M.K."/>
            <person name="Emerson J.B."/>
            <person name="Anantharaman K."/>
            <person name="Thomas B.C."/>
            <person name="Malmstrom R."/>
            <person name="Stieglmeier M."/>
            <person name="Klingl A."/>
            <person name="Woyke T."/>
            <person name="Ryan C.M."/>
            <person name="Banfield J.F."/>
        </authorList>
    </citation>
    <scope>NUCLEOTIDE SEQUENCE [LARGE SCALE GENOMIC DNA]</scope>
</reference>
<dbReference type="PROSITE" id="PS50862">
    <property type="entry name" value="AA_TRNA_LIGASE_II"/>
    <property type="match status" value="1"/>
</dbReference>
<dbReference type="EC" id="6.1.1.6" evidence="7"/>
<dbReference type="GO" id="GO:0005829">
    <property type="term" value="C:cytosol"/>
    <property type="evidence" value="ECO:0007669"/>
    <property type="project" value="TreeGrafter"/>
</dbReference>
<dbReference type="InterPro" id="IPR012340">
    <property type="entry name" value="NA-bd_OB-fold"/>
</dbReference>
<evidence type="ECO:0000256" key="2">
    <source>
        <dbReference type="ARBA" id="ARBA00022723"/>
    </source>
</evidence>
<dbReference type="InterPro" id="IPR044136">
    <property type="entry name" value="Lys-tRNA-ligase_II_N"/>
</dbReference>
<evidence type="ECO:0000256" key="6">
    <source>
        <dbReference type="ARBA" id="ARBA00048573"/>
    </source>
</evidence>
<dbReference type="InterPro" id="IPR018149">
    <property type="entry name" value="Lys-tRNA-synth_II_C"/>
</dbReference>
<dbReference type="InterPro" id="IPR002313">
    <property type="entry name" value="Lys-tRNA-ligase_II"/>
</dbReference>
<dbReference type="InterPro" id="IPR006195">
    <property type="entry name" value="aa-tRNA-synth_II"/>
</dbReference>
<comment type="subcellular location">
    <subcellularLocation>
        <location evidence="7">Cytoplasm</location>
    </subcellularLocation>
</comment>
<keyword evidence="4 7" id="KW-0067">ATP-binding</keyword>
<comment type="cofactor">
    <cofactor evidence="7 8">
        <name>Mg(2+)</name>
        <dbReference type="ChEBI" id="CHEBI:18420"/>
    </cofactor>
    <text evidence="7 8">Binds 3 Mg(2+) ions per subunit.</text>
</comment>
<dbReference type="CDD" id="cd00775">
    <property type="entry name" value="LysRS_core"/>
    <property type="match status" value="1"/>
</dbReference>
<dbReference type="GO" id="GO:0000287">
    <property type="term" value="F:magnesium ion binding"/>
    <property type="evidence" value="ECO:0007669"/>
    <property type="project" value="UniProtKB-UniRule"/>
</dbReference>
<dbReference type="PANTHER" id="PTHR42918">
    <property type="entry name" value="LYSYL-TRNA SYNTHETASE"/>
    <property type="match status" value="1"/>
</dbReference>
<evidence type="ECO:0000256" key="8">
    <source>
        <dbReference type="RuleBase" id="RU000336"/>
    </source>
</evidence>
<dbReference type="GO" id="GO:0000049">
    <property type="term" value="F:tRNA binding"/>
    <property type="evidence" value="ECO:0007669"/>
    <property type="project" value="TreeGrafter"/>
</dbReference>
<dbReference type="AlphaFoldDB" id="A0A2M8LAA2"/>
<evidence type="ECO:0000313" key="10">
    <source>
        <dbReference type="EMBL" id="PJE73521.1"/>
    </source>
</evidence>
<dbReference type="Proteomes" id="UP000230959">
    <property type="component" value="Unassembled WGS sequence"/>
</dbReference>
<dbReference type="PANTHER" id="PTHR42918:SF15">
    <property type="entry name" value="LYSINE--TRNA LIGASE, CHLOROPLASTIC_MITOCHONDRIAL"/>
    <property type="match status" value="1"/>
</dbReference>
<keyword evidence="7" id="KW-0963">Cytoplasm</keyword>
<evidence type="ECO:0000259" key="9">
    <source>
        <dbReference type="PROSITE" id="PS50862"/>
    </source>
</evidence>
<dbReference type="CDD" id="cd04322">
    <property type="entry name" value="LysRS_N"/>
    <property type="match status" value="1"/>
</dbReference>
<gene>
    <name evidence="7 10" type="primary">lysS</name>
    <name evidence="10" type="ORF">COV02_02285</name>
</gene>
<evidence type="ECO:0000256" key="5">
    <source>
        <dbReference type="ARBA" id="ARBA00023146"/>
    </source>
</evidence>
<organism evidence="10 11">
    <name type="scientific">Candidatus Terrybacteria bacterium CG10_big_fil_rev_8_21_14_0_10_41_10</name>
    <dbReference type="NCBI Taxonomy" id="1975026"/>
    <lineage>
        <taxon>Bacteria</taxon>
        <taxon>Candidatus Terryibacteriota</taxon>
    </lineage>
</organism>
<keyword evidence="7" id="KW-0648">Protein biosynthesis</keyword>
<dbReference type="Pfam" id="PF01336">
    <property type="entry name" value="tRNA_anti-codon"/>
    <property type="match status" value="1"/>
</dbReference>
<keyword evidence="7 8" id="KW-0460">Magnesium</keyword>
<dbReference type="InterPro" id="IPR004365">
    <property type="entry name" value="NA-bd_OB_tRNA"/>
</dbReference>
<keyword evidence="3 7" id="KW-0547">Nucleotide-binding</keyword>
<comment type="caution">
    <text evidence="10">The sequence shown here is derived from an EMBL/GenBank/DDBJ whole genome shotgun (WGS) entry which is preliminary data.</text>
</comment>
<proteinExistence type="inferred from homology"/>
<evidence type="ECO:0000313" key="11">
    <source>
        <dbReference type="Proteomes" id="UP000230959"/>
    </source>
</evidence>
<dbReference type="GO" id="GO:0004824">
    <property type="term" value="F:lysine-tRNA ligase activity"/>
    <property type="evidence" value="ECO:0007669"/>
    <property type="project" value="UniProtKB-UniRule"/>
</dbReference>
<feature type="binding site" evidence="7">
    <location>
        <position position="406"/>
    </location>
    <ligand>
        <name>Mg(2+)</name>
        <dbReference type="ChEBI" id="CHEBI:18420"/>
        <label>1</label>
    </ligand>
</feature>
<dbReference type="PRINTS" id="PR00982">
    <property type="entry name" value="TRNASYNTHLYS"/>
</dbReference>
<dbReference type="NCBIfam" id="NF001756">
    <property type="entry name" value="PRK00484.1"/>
    <property type="match status" value="1"/>
</dbReference>
<dbReference type="SUPFAM" id="SSF50249">
    <property type="entry name" value="Nucleic acid-binding proteins"/>
    <property type="match status" value="1"/>
</dbReference>
<dbReference type="Gene3D" id="3.30.930.10">
    <property type="entry name" value="Bira Bifunctional Protein, Domain 2"/>
    <property type="match status" value="1"/>
</dbReference>
<dbReference type="GO" id="GO:0006430">
    <property type="term" value="P:lysyl-tRNA aminoacylation"/>
    <property type="evidence" value="ECO:0007669"/>
    <property type="project" value="UniProtKB-UniRule"/>
</dbReference>
<evidence type="ECO:0000256" key="3">
    <source>
        <dbReference type="ARBA" id="ARBA00022741"/>
    </source>
</evidence>
<accession>A0A2M8LAA2</accession>
<keyword evidence="1 7" id="KW-0436">Ligase</keyword>